<dbReference type="Proteomes" id="UP000321933">
    <property type="component" value="Unassembled WGS sequence"/>
</dbReference>
<sequence>MVTSLRHPRQLMIVAHPNRSASWQANKLVLLALSVPSLGIAIGFAMVGAWPILPFAGLELAALGSALYVVNWKLQYRHVITLTDDEVRIDKGFYLPRQSWRFDRAHTGVAIEREPHPWEGPGICLQHRGEAVRVGEFLNREDCLALLQLLRRELRVRSDSSAGFAAF</sequence>
<keyword evidence="1" id="KW-1133">Transmembrane helix</keyword>
<feature type="transmembrane region" description="Helical" evidence="1">
    <location>
        <begin position="28"/>
        <end position="46"/>
    </location>
</feature>
<dbReference type="InterPro" id="IPR019253">
    <property type="entry name" value="DUF2244_TM"/>
</dbReference>
<protein>
    <submittedName>
        <fullName evidence="2">DUF2244 domain-containing protein</fullName>
    </submittedName>
</protein>
<dbReference type="EMBL" id="VRYZ01000001">
    <property type="protein sequence ID" value="TXS95020.1"/>
    <property type="molecule type" value="Genomic_DNA"/>
</dbReference>
<evidence type="ECO:0000313" key="2">
    <source>
        <dbReference type="EMBL" id="TXS95020.1"/>
    </source>
</evidence>
<reference evidence="2 3" key="1">
    <citation type="submission" date="2019-08" db="EMBL/GenBank/DDBJ databases">
        <title>Parahaliea maris sp. nov., isolated from the surface seawater.</title>
        <authorList>
            <person name="Liu Y."/>
        </authorList>
    </citation>
    <scope>NUCLEOTIDE SEQUENCE [LARGE SCALE GENOMIC DNA]</scope>
    <source>
        <strain evidence="2 3">S2-26</strain>
    </source>
</reference>
<dbReference type="OrthoDB" id="7062615at2"/>
<dbReference type="Pfam" id="PF10003">
    <property type="entry name" value="DUF2244"/>
    <property type="match status" value="1"/>
</dbReference>
<gene>
    <name evidence="2" type="ORF">FVW59_03730</name>
</gene>
<evidence type="ECO:0000256" key="1">
    <source>
        <dbReference type="SAM" id="Phobius"/>
    </source>
</evidence>
<feature type="transmembrane region" description="Helical" evidence="1">
    <location>
        <begin position="52"/>
        <end position="70"/>
    </location>
</feature>
<dbReference type="RefSeq" id="WP_148062860.1">
    <property type="nucleotide sequence ID" value="NZ_VRYZ01000001.1"/>
</dbReference>
<keyword evidence="1" id="KW-0812">Transmembrane</keyword>
<keyword evidence="3" id="KW-1185">Reference proteome</keyword>
<organism evidence="2 3">
    <name type="scientific">Parahaliea aestuarii</name>
    <dbReference type="NCBI Taxonomy" id="1852021"/>
    <lineage>
        <taxon>Bacteria</taxon>
        <taxon>Pseudomonadati</taxon>
        <taxon>Pseudomonadota</taxon>
        <taxon>Gammaproteobacteria</taxon>
        <taxon>Cellvibrionales</taxon>
        <taxon>Halieaceae</taxon>
        <taxon>Parahaliea</taxon>
    </lineage>
</organism>
<name>A0A5C9A5K3_9GAMM</name>
<keyword evidence="1" id="KW-0472">Membrane</keyword>
<comment type="caution">
    <text evidence="2">The sequence shown here is derived from an EMBL/GenBank/DDBJ whole genome shotgun (WGS) entry which is preliminary data.</text>
</comment>
<accession>A0A5C9A5K3</accession>
<proteinExistence type="predicted"/>
<dbReference type="AlphaFoldDB" id="A0A5C9A5K3"/>
<evidence type="ECO:0000313" key="3">
    <source>
        <dbReference type="Proteomes" id="UP000321933"/>
    </source>
</evidence>